<dbReference type="GO" id="GO:0005119">
    <property type="term" value="F:smoothened binding"/>
    <property type="evidence" value="ECO:0007669"/>
    <property type="project" value="TreeGrafter"/>
</dbReference>
<dbReference type="GO" id="GO:0005815">
    <property type="term" value="C:microtubule organizing center"/>
    <property type="evidence" value="ECO:0007669"/>
    <property type="project" value="TreeGrafter"/>
</dbReference>
<feature type="non-terminal residue" evidence="1">
    <location>
        <position position="1"/>
    </location>
</feature>
<dbReference type="GO" id="GO:1905515">
    <property type="term" value="P:non-motile cilium assembly"/>
    <property type="evidence" value="ECO:0007669"/>
    <property type="project" value="InterPro"/>
</dbReference>
<protein>
    <submittedName>
        <fullName evidence="1">BBS1 domain-containing protein</fullName>
    </submittedName>
</protein>
<gene>
    <name evidence="1" type="ORF">HaLaN_18400</name>
</gene>
<accession>A0A699ZEK2</accession>
<sequence length="98" mass="10966">MKTHACSDTSCLQLSKSGALDIKMLPRNAVLEAPPGPAGPPPEQDIPLQVPKKTRLYVEQTQREREQAADMHRVFQRDLARLRLTTARSYVKILTDGL</sequence>
<name>A0A699ZEK2_HAELA</name>
<comment type="caution">
    <text evidence="1">The sequence shown here is derived from an EMBL/GenBank/DDBJ whole genome shotgun (WGS) entry which is preliminary data.</text>
</comment>
<keyword evidence="2" id="KW-1185">Reference proteome</keyword>
<dbReference type="EMBL" id="BLLF01001770">
    <property type="protein sequence ID" value="GFH21157.1"/>
    <property type="molecule type" value="Genomic_DNA"/>
</dbReference>
<feature type="non-terminal residue" evidence="1">
    <location>
        <position position="98"/>
    </location>
</feature>
<dbReference type="PANTHER" id="PTHR20870">
    <property type="entry name" value="BARDET-BIEDL SYNDROME 1 PROTEIN"/>
    <property type="match status" value="1"/>
</dbReference>
<dbReference type="PANTHER" id="PTHR20870:SF0">
    <property type="entry name" value="BARDET-BIEDL SYNDROME 1 PROTEIN"/>
    <property type="match status" value="1"/>
</dbReference>
<evidence type="ECO:0000313" key="2">
    <source>
        <dbReference type="Proteomes" id="UP000485058"/>
    </source>
</evidence>
<proteinExistence type="predicted"/>
<evidence type="ECO:0000313" key="1">
    <source>
        <dbReference type="EMBL" id="GFH21157.1"/>
    </source>
</evidence>
<dbReference type="Proteomes" id="UP000485058">
    <property type="component" value="Unassembled WGS sequence"/>
</dbReference>
<reference evidence="1 2" key="1">
    <citation type="submission" date="2020-02" db="EMBL/GenBank/DDBJ databases">
        <title>Draft genome sequence of Haematococcus lacustris strain NIES-144.</title>
        <authorList>
            <person name="Morimoto D."/>
            <person name="Nakagawa S."/>
            <person name="Yoshida T."/>
            <person name="Sawayama S."/>
        </authorList>
    </citation>
    <scope>NUCLEOTIDE SEQUENCE [LARGE SCALE GENOMIC DNA]</scope>
    <source>
        <strain evidence="1 2">NIES-144</strain>
    </source>
</reference>
<dbReference type="GO" id="GO:0061512">
    <property type="term" value="P:protein localization to cilium"/>
    <property type="evidence" value="ECO:0007669"/>
    <property type="project" value="TreeGrafter"/>
</dbReference>
<dbReference type="AlphaFoldDB" id="A0A699ZEK2"/>
<dbReference type="GO" id="GO:0005113">
    <property type="term" value="F:patched binding"/>
    <property type="evidence" value="ECO:0007669"/>
    <property type="project" value="TreeGrafter"/>
</dbReference>
<dbReference type="GO" id="GO:0034464">
    <property type="term" value="C:BBSome"/>
    <property type="evidence" value="ECO:0007669"/>
    <property type="project" value="InterPro"/>
</dbReference>
<organism evidence="1 2">
    <name type="scientific">Haematococcus lacustris</name>
    <name type="common">Green alga</name>
    <name type="synonym">Haematococcus pluvialis</name>
    <dbReference type="NCBI Taxonomy" id="44745"/>
    <lineage>
        <taxon>Eukaryota</taxon>
        <taxon>Viridiplantae</taxon>
        <taxon>Chlorophyta</taxon>
        <taxon>core chlorophytes</taxon>
        <taxon>Chlorophyceae</taxon>
        <taxon>CS clade</taxon>
        <taxon>Chlamydomonadales</taxon>
        <taxon>Haematococcaceae</taxon>
        <taxon>Haematococcus</taxon>
    </lineage>
</organism>
<dbReference type="GO" id="GO:0005930">
    <property type="term" value="C:axoneme"/>
    <property type="evidence" value="ECO:0007669"/>
    <property type="project" value="TreeGrafter"/>
</dbReference>
<dbReference type="InterPro" id="IPR028784">
    <property type="entry name" value="BBS1"/>
</dbReference>